<dbReference type="SUPFAM" id="SSF56801">
    <property type="entry name" value="Acetyl-CoA synthetase-like"/>
    <property type="match status" value="1"/>
</dbReference>
<dbReference type="PROSITE" id="PS00455">
    <property type="entry name" value="AMP_BINDING"/>
    <property type="match status" value="1"/>
</dbReference>
<dbReference type="GO" id="GO:0004467">
    <property type="term" value="F:long-chain fatty acid-CoA ligase activity"/>
    <property type="evidence" value="ECO:0007669"/>
    <property type="project" value="TreeGrafter"/>
</dbReference>
<dbReference type="PANTHER" id="PTHR43272">
    <property type="entry name" value="LONG-CHAIN-FATTY-ACID--COA LIGASE"/>
    <property type="match status" value="1"/>
</dbReference>
<keyword evidence="8" id="KW-1185">Reference proteome</keyword>
<keyword evidence="4" id="KW-0443">Lipid metabolism</keyword>
<evidence type="ECO:0000259" key="6">
    <source>
        <dbReference type="Pfam" id="PF00501"/>
    </source>
</evidence>
<dbReference type="PANTHER" id="PTHR43272:SF32">
    <property type="entry name" value="AMP-DEPENDENT SYNTHETASE_LIGASE DOMAIN-CONTAINING PROTEIN"/>
    <property type="match status" value="1"/>
</dbReference>
<feature type="domain" description="AMP-dependent synthetase/ligase" evidence="6">
    <location>
        <begin position="31"/>
        <end position="443"/>
    </location>
</feature>
<sequence>MPASVKSHIATPIDYPLDDRITLGELIVRIAAEEPERVLFERKDSGGDWSAVSAARFRDQVLGVAKGLIAAGVRAGDRVGLLGRTSYEWTVADFAIWCAGAVTVPFYETSSKAQLAWMIEDSGVEVAFAESAAHAGRLDEALRHARDESGSGSGGSLPETLRSWVYQEGGFEELARSGEAVGDEDAAAQRAQVSPEDPATLIYTSGTTGPSKGCELSHHNFVLTAQAALHTIPEVFAGTPRCLLFLPLAHVFARFVQVLAVYTRSTLAHTADLADLPADLASFRPSYILAVPRVFEKVFNSALSKAQAGGKAKVAIFRRAERVAVAYSRALDAGRVPAGLRLQHRLFDRLVYSKLRQAMGNNVEYAVSGGGPLGAHLGHFYRGLGVTILEGYGLTETTAPVTVNLPVKSKIGTVGVPLPGCEIRIGEGEEVQAKGLCVFQGYWRNEEATAESFTEDGWFRTGDLGSMDTDGYLTITGRSKEILVTSAGKNVAPAVLEDQLRRHPVVGQPVVIGDNRHFIAALFTLDPEMLPAWLKNHGLPEMDVAEAAAHPAVRSAIQDLVDRVNESVSRAEQIKKFTILPDVFSEASGHLSAKQSVKRHVVYEDYAEQIEEIYA</sequence>
<accession>A0A8J2XIP1</accession>
<comment type="similarity">
    <text evidence="1">Belongs to the ATP-dependent AMP-binding enzyme family.</text>
</comment>
<dbReference type="Proteomes" id="UP000616114">
    <property type="component" value="Unassembled WGS sequence"/>
</dbReference>
<reference evidence="7" key="2">
    <citation type="submission" date="2020-09" db="EMBL/GenBank/DDBJ databases">
        <authorList>
            <person name="Sun Q."/>
            <person name="Zhou Y."/>
        </authorList>
    </citation>
    <scope>NUCLEOTIDE SEQUENCE</scope>
    <source>
        <strain evidence="7">CGMCC 1.12785</strain>
    </source>
</reference>
<name>A0A8J2XIP1_9MICO</name>
<dbReference type="CDD" id="cd05907">
    <property type="entry name" value="VL_LC_FACS_like"/>
    <property type="match status" value="1"/>
</dbReference>
<comment type="caution">
    <text evidence="7">The sequence shown here is derived from an EMBL/GenBank/DDBJ whole genome shotgun (WGS) entry which is preliminary data.</text>
</comment>
<keyword evidence="3" id="KW-0276">Fatty acid metabolism</keyword>
<protein>
    <recommendedName>
        <fullName evidence="5">Acyl-CoA synthetase</fullName>
    </recommendedName>
</protein>
<dbReference type="EMBL" id="BMFY01000008">
    <property type="protein sequence ID" value="GGA17270.1"/>
    <property type="molecule type" value="Genomic_DNA"/>
</dbReference>
<organism evidence="7 8">
    <name type="scientific">Sediminivirga luteola</name>
    <dbReference type="NCBI Taxonomy" id="1774748"/>
    <lineage>
        <taxon>Bacteria</taxon>
        <taxon>Bacillati</taxon>
        <taxon>Actinomycetota</taxon>
        <taxon>Actinomycetes</taxon>
        <taxon>Micrococcales</taxon>
        <taxon>Brevibacteriaceae</taxon>
        <taxon>Sediminivirga</taxon>
    </lineage>
</organism>
<dbReference type="InterPro" id="IPR020845">
    <property type="entry name" value="AMP-binding_CS"/>
</dbReference>
<dbReference type="GO" id="GO:0016020">
    <property type="term" value="C:membrane"/>
    <property type="evidence" value="ECO:0007669"/>
    <property type="project" value="TreeGrafter"/>
</dbReference>
<dbReference type="Pfam" id="PF23562">
    <property type="entry name" value="AMP-binding_C_3"/>
    <property type="match status" value="1"/>
</dbReference>
<dbReference type="Gene3D" id="3.40.50.12780">
    <property type="entry name" value="N-terminal domain of ligase-like"/>
    <property type="match status" value="1"/>
</dbReference>
<proteinExistence type="inferred from homology"/>
<evidence type="ECO:0000256" key="1">
    <source>
        <dbReference type="ARBA" id="ARBA00006432"/>
    </source>
</evidence>
<dbReference type="RefSeq" id="WP_229745072.1">
    <property type="nucleotide sequence ID" value="NZ_BMFY01000008.1"/>
</dbReference>
<gene>
    <name evidence="7" type="ORF">GCM10011333_20440</name>
</gene>
<dbReference type="InterPro" id="IPR000873">
    <property type="entry name" value="AMP-dep_synth/lig_dom"/>
</dbReference>
<reference evidence="7" key="1">
    <citation type="journal article" date="2014" name="Int. J. Syst. Evol. Microbiol.">
        <title>Complete genome sequence of Corynebacterium casei LMG S-19264T (=DSM 44701T), isolated from a smear-ripened cheese.</title>
        <authorList>
            <consortium name="US DOE Joint Genome Institute (JGI-PGF)"/>
            <person name="Walter F."/>
            <person name="Albersmeier A."/>
            <person name="Kalinowski J."/>
            <person name="Ruckert C."/>
        </authorList>
    </citation>
    <scope>NUCLEOTIDE SEQUENCE</scope>
    <source>
        <strain evidence="7">CGMCC 1.12785</strain>
    </source>
</reference>
<dbReference type="InterPro" id="IPR042099">
    <property type="entry name" value="ANL_N_sf"/>
</dbReference>
<evidence type="ECO:0000256" key="2">
    <source>
        <dbReference type="ARBA" id="ARBA00022598"/>
    </source>
</evidence>
<evidence type="ECO:0000256" key="5">
    <source>
        <dbReference type="ARBA" id="ARBA00032875"/>
    </source>
</evidence>
<dbReference type="AlphaFoldDB" id="A0A8J2XIP1"/>
<keyword evidence="2 7" id="KW-0436">Ligase</keyword>
<evidence type="ECO:0000313" key="7">
    <source>
        <dbReference type="EMBL" id="GGA17270.1"/>
    </source>
</evidence>
<evidence type="ECO:0000256" key="3">
    <source>
        <dbReference type="ARBA" id="ARBA00022832"/>
    </source>
</evidence>
<dbReference type="Pfam" id="PF00501">
    <property type="entry name" value="AMP-binding"/>
    <property type="match status" value="1"/>
</dbReference>
<evidence type="ECO:0000313" key="8">
    <source>
        <dbReference type="Proteomes" id="UP000616114"/>
    </source>
</evidence>
<evidence type="ECO:0000256" key="4">
    <source>
        <dbReference type="ARBA" id="ARBA00023098"/>
    </source>
</evidence>